<dbReference type="PANTHER" id="PTHR46293:SF3">
    <property type="entry name" value="E3 UBIQUITIN PROTEIN LIGASE DRIPH-RELATED"/>
    <property type="match status" value="1"/>
</dbReference>
<dbReference type="InterPro" id="IPR013083">
    <property type="entry name" value="Znf_RING/FYVE/PHD"/>
</dbReference>
<dbReference type="AlphaFoldDB" id="A0A6P6A846"/>
<evidence type="ECO:0000256" key="3">
    <source>
        <dbReference type="ARBA" id="ARBA00022833"/>
    </source>
</evidence>
<dbReference type="PROSITE" id="PS50089">
    <property type="entry name" value="ZF_RING_2"/>
    <property type="match status" value="1"/>
</dbReference>
<dbReference type="GO" id="GO:0008270">
    <property type="term" value="F:zinc ion binding"/>
    <property type="evidence" value="ECO:0007669"/>
    <property type="project" value="UniProtKB-KW"/>
</dbReference>
<keyword evidence="3" id="KW-0862">Zinc</keyword>
<dbReference type="CDD" id="cd16525">
    <property type="entry name" value="RING-HC_PCGF"/>
    <property type="match status" value="1"/>
</dbReference>
<evidence type="ECO:0000313" key="8">
    <source>
        <dbReference type="Proteomes" id="UP000515121"/>
    </source>
</evidence>
<evidence type="ECO:0000259" key="7">
    <source>
        <dbReference type="PROSITE" id="PS50089"/>
    </source>
</evidence>
<name>A0A6P6A846_DURZI</name>
<dbReference type="SMART" id="SM00184">
    <property type="entry name" value="RING"/>
    <property type="match status" value="1"/>
</dbReference>
<protein>
    <submittedName>
        <fullName evidence="9">E3 ubiquitin protein ligase DRIP2-like</fullName>
    </submittedName>
</protein>
<dbReference type="InterPro" id="IPR044807">
    <property type="entry name" value="DRIP1-like"/>
</dbReference>
<reference evidence="9" key="1">
    <citation type="submission" date="2025-08" db="UniProtKB">
        <authorList>
            <consortium name="RefSeq"/>
        </authorList>
    </citation>
    <scope>IDENTIFICATION</scope>
    <source>
        <tissue evidence="9">Fruit stalk</tissue>
    </source>
</reference>
<dbReference type="OrthoDB" id="1305878at2759"/>
<proteinExistence type="predicted"/>
<evidence type="ECO:0000256" key="5">
    <source>
        <dbReference type="PROSITE-ProRule" id="PRU00175"/>
    </source>
</evidence>
<keyword evidence="1" id="KW-0479">Metal-binding</keyword>
<feature type="region of interest" description="Disordered" evidence="6">
    <location>
        <begin position="89"/>
        <end position="116"/>
    </location>
</feature>
<dbReference type="Proteomes" id="UP000515121">
    <property type="component" value="Unplaced"/>
</dbReference>
<evidence type="ECO:0000313" key="9">
    <source>
        <dbReference type="RefSeq" id="XP_022761109.1"/>
    </source>
</evidence>
<dbReference type="InterPro" id="IPR001841">
    <property type="entry name" value="Znf_RING"/>
</dbReference>
<feature type="compositionally biased region" description="Polar residues" evidence="6">
    <location>
        <begin position="260"/>
        <end position="269"/>
    </location>
</feature>
<dbReference type="InterPro" id="IPR017907">
    <property type="entry name" value="Znf_RING_CS"/>
</dbReference>
<dbReference type="Gene3D" id="3.30.40.10">
    <property type="entry name" value="Zinc/RING finger domain, C3HC4 (zinc finger)"/>
    <property type="match status" value="1"/>
</dbReference>
<evidence type="ECO:0000256" key="6">
    <source>
        <dbReference type="SAM" id="MobiDB-lite"/>
    </source>
</evidence>
<organism evidence="8 9">
    <name type="scientific">Durio zibethinus</name>
    <name type="common">Durian</name>
    <dbReference type="NCBI Taxonomy" id="66656"/>
    <lineage>
        <taxon>Eukaryota</taxon>
        <taxon>Viridiplantae</taxon>
        <taxon>Streptophyta</taxon>
        <taxon>Embryophyta</taxon>
        <taxon>Tracheophyta</taxon>
        <taxon>Spermatophyta</taxon>
        <taxon>Magnoliopsida</taxon>
        <taxon>eudicotyledons</taxon>
        <taxon>Gunneridae</taxon>
        <taxon>Pentapetalae</taxon>
        <taxon>rosids</taxon>
        <taxon>malvids</taxon>
        <taxon>Malvales</taxon>
        <taxon>Malvaceae</taxon>
        <taxon>Helicteroideae</taxon>
        <taxon>Durio</taxon>
    </lineage>
</organism>
<dbReference type="PANTHER" id="PTHR46293">
    <property type="entry name" value="E3 UBIQUITIN PROTEIN LIGASE DRIP1"/>
    <property type="match status" value="1"/>
</dbReference>
<sequence>METGGEDSKVDREKLVACMTCPLCNKLFEDATTISECLHTFCKKCIYEKIKEEELDSCPVCTIDLGCAPLEKLRADNNWQDIMNKIFPSKEHKSKEPEGRILVPSPARRKERSLSSLVVSTPRVSAKSSLTVRRSKLTARKTIASQESPFLNEEHVSKLEELPKTLSSPQTYSKVAQNTMPLSDYSVGESSKRHVLDRSTGSNAEALEEKADLCKPLNRLVEAASKTKPDKVNSHGNTAKSVPHAHDNEVNLPAVKECGNGSNVPSKDNGSMPEPSTPVRPSRSGGIRQMREAISERLIIPAQAVVDSRNKYDGRFSPIWFSLVASESQEGDAPLPQISSCYLRVKDGSLPVSTIKKYLVRKLGLPSETEVEISLRGQPLLSTLQLHNLVDWWVQTTPSSERIQTFVGSSAKDFVMVLSYSRKAQPP</sequence>
<dbReference type="FunFam" id="3.30.40.10:FF:000033">
    <property type="entry name" value="Polycomb group RING finger protein 3"/>
    <property type="match status" value="1"/>
</dbReference>
<dbReference type="GeneID" id="111307366"/>
<gene>
    <name evidence="9" type="primary">LOC111307366</name>
</gene>
<dbReference type="SUPFAM" id="SSF57850">
    <property type="entry name" value="RING/U-box"/>
    <property type="match status" value="1"/>
</dbReference>
<dbReference type="Gene3D" id="3.10.20.90">
    <property type="entry name" value="Phosphatidylinositol 3-kinase Catalytic Subunit, Chain A, domain 1"/>
    <property type="match status" value="1"/>
</dbReference>
<dbReference type="Pfam" id="PF13923">
    <property type="entry name" value="zf-C3HC4_2"/>
    <property type="match status" value="1"/>
</dbReference>
<dbReference type="PROSITE" id="PS00518">
    <property type="entry name" value="ZF_RING_1"/>
    <property type="match status" value="1"/>
</dbReference>
<dbReference type="GO" id="GO:0051865">
    <property type="term" value="P:protein autoubiquitination"/>
    <property type="evidence" value="ECO:0007669"/>
    <property type="project" value="UniProtKB-ARBA"/>
</dbReference>
<dbReference type="GO" id="GO:0004842">
    <property type="term" value="F:ubiquitin-protein transferase activity"/>
    <property type="evidence" value="ECO:0007669"/>
    <property type="project" value="InterPro"/>
</dbReference>
<dbReference type="KEGG" id="dzi:111307366"/>
<evidence type="ECO:0000256" key="4">
    <source>
        <dbReference type="ARBA" id="ARBA00064110"/>
    </source>
</evidence>
<dbReference type="RefSeq" id="XP_022761109.1">
    <property type="nucleotide sequence ID" value="XM_022905374.1"/>
</dbReference>
<evidence type="ECO:0000256" key="2">
    <source>
        <dbReference type="ARBA" id="ARBA00022771"/>
    </source>
</evidence>
<evidence type="ECO:0000256" key="1">
    <source>
        <dbReference type="ARBA" id="ARBA00022723"/>
    </source>
</evidence>
<feature type="region of interest" description="Disordered" evidence="6">
    <location>
        <begin position="226"/>
        <end position="286"/>
    </location>
</feature>
<keyword evidence="8" id="KW-1185">Reference proteome</keyword>
<feature type="compositionally biased region" description="Basic and acidic residues" evidence="6">
    <location>
        <begin position="89"/>
        <end position="99"/>
    </location>
</feature>
<feature type="domain" description="RING-type" evidence="7">
    <location>
        <begin position="21"/>
        <end position="62"/>
    </location>
</feature>
<accession>A0A6P6A846</accession>
<comment type="subunit">
    <text evidence="4">Interacts with DREB2A.</text>
</comment>
<keyword evidence="2 5" id="KW-0863">Zinc-finger</keyword>